<sequence>MRLLLDENVPRKLKQDVPGHYVCTVRELQQHGNEDQTILQFLVDFNFDALITCDKNLRFQQNLSRYPTPIIVLDTHTNAYPVLRAVIPQLLAVLEAPLPAGATIIRP</sequence>
<dbReference type="InterPro" id="IPR041049">
    <property type="entry name" value="DUF5615"/>
</dbReference>
<comment type="caution">
    <text evidence="2">The sequence shown here is derived from an EMBL/GenBank/DDBJ whole genome shotgun (WGS) entry which is preliminary data.</text>
</comment>
<evidence type="ECO:0000259" key="1">
    <source>
        <dbReference type="Pfam" id="PF18480"/>
    </source>
</evidence>
<dbReference type="Proteomes" id="UP000238375">
    <property type="component" value="Unassembled WGS sequence"/>
</dbReference>
<name>A0A2T0SKN5_9BACT</name>
<evidence type="ECO:0000313" key="3">
    <source>
        <dbReference type="Proteomes" id="UP000238375"/>
    </source>
</evidence>
<reference evidence="2 3" key="1">
    <citation type="submission" date="2018-03" db="EMBL/GenBank/DDBJ databases">
        <title>Genomic Encyclopedia of Archaeal and Bacterial Type Strains, Phase II (KMG-II): from individual species to whole genera.</title>
        <authorList>
            <person name="Goeker M."/>
        </authorList>
    </citation>
    <scope>NUCLEOTIDE SEQUENCE [LARGE SCALE GENOMIC DNA]</scope>
    <source>
        <strain evidence="2 3">DSM 28354</strain>
    </source>
</reference>
<gene>
    <name evidence="2" type="ORF">CLV58_119114</name>
</gene>
<protein>
    <recommendedName>
        <fullName evidence="1">DUF5615 domain-containing protein</fullName>
    </recommendedName>
</protein>
<dbReference type="EMBL" id="PVTE01000019">
    <property type="protein sequence ID" value="PRY33964.1"/>
    <property type="molecule type" value="Genomic_DNA"/>
</dbReference>
<dbReference type="Pfam" id="PF18480">
    <property type="entry name" value="DUF5615"/>
    <property type="match status" value="1"/>
</dbReference>
<keyword evidence="3" id="KW-1185">Reference proteome</keyword>
<feature type="domain" description="DUF5615" evidence="1">
    <location>
        <begin position="1"/>
        <end position="78"/>
    </location>
</feature>
<proteinExistence type="predicted"/>
<accession>A0A2T0SKN5</accession>
<evidence type="ECO:0000313" key="2">
    <source>
        <dbReference type="EMBL" id="PRY33964.1"/>
    </source>
</evidence>
<dbReference type="RefSeq" id="WP_106139622.1">
    <property type="nucleotide sequence ID" value="NZ_PVTE01000019.1"/>
</dbReference>
<organism evidence="2 3">
    <name type="scientific">Spirosoma oryzae</name>
    <dbReference type="NCBI Taxonomy" id="1469603"/>
    <lineage>
        <taxon>Bacteria</taxon>
        <taxon>Pseudomonadati</taxon>
        <taxon>Bacteroidota</taxon>
        <taxon>Cytophagia</taxon>
        <taxon>Cytophagales</taxon>
        <taxon>Cytophagaceae</taxon>
        <taxon>Spirosoma</taxon>
    </lineage>
</organism>
<dbReference type="AlphaFoldDB" id="A0A2T0SKN5"/>